<dbReference type="Proteomes" id="UP000773850">
    <property type="component" value="Unassembled WGS sequence"/>
</dbReference>
<evidence type="ECO:0000313" key="4">
    <source>
        <dbReference type="Proteomes" id="UP000773850"/>
    </source>
</evidence>
<evidence type="ECO:0000313" key="1">
    <source>
        <dbReference type="EMBL" id="KAF6511066.1"/>
    </source>
</evidence>
<dbReference type="AlphaFoldDB" id="A0A150N3A4"/>
<dbReference type="EMBL" id="LUCS01000027">
    <property type="protein sequence ID" value="KAF6511066.1"/>
    <property type="molecule type" value="Genomic_DNA"/>
</dbReference>
<dbReference type="PATRIC" id="fig|1422.17.peg.2238"/>
<dbReference type="EMBL" id="LQYY01000152">
    <property type="protein sequence ID" value="KYD31165.1"/>
    <property type="molecule type" value="Genomic_DNA"/>
</dbReference>
<comment type="caution">
    <text evidence="2">The sequence shown here is derived from an EMBL/GenBank/DDBJ whole genome shotgun (WGS) entry which is preliminary data.</text>
</comment>
<gene>
    <name evidence="2" type="ORF">B4114_0628</name>
    <name evidence="1" type="ORF">GS8_1738</name>
</gene>
<protein>
    <submittedName>
        <fullName evidence="2">Uncharacterized protein</fullName>
    </submittedName>
</protein>
<evidence type="ECO:0000313" key="3">
    <source>
        <dbReference type="Proteomes" id="UP000075517"/>
    </source>
</evidence>
<reference evidence="2 3" key="1">
    <citation type="submission" date="2016-01" db="EMBL/GenBank/DDBJ databases">
        <title>Draft Genome Sequences of Seven Thermophilic Sporeformers Isolated from Foods.</title>
        <authorList>
            <person name="Berendsen E.M."/>
            <person name="Wells-Bennik M.H."/>
            <person name="Krawcyk A.O."/>
            <person name="De Jong A."/>
            <person name="Holsappel S."/>
            <person name="Eijlander R.T."/>
            <person name="Kuipers O.P."/>
        </authorList>
    </citation>
    <scope>NUCLEOTIDE SEQUENCE [LARGE SCALE GENOMIC DNA]</scope>
    <source>
        <strain evidence="2 3">B4114</strain>
    </source>
</reference>
<evidence type="ECO:0000313" key="2">
    <source>
        <dbReference type="EMBL" id="KYD31165.1"/>
    </source>
</evidence>
<name>A0A150N3A4_GEOSE</name>
<accession>A0A150N3A4</accession>
<keyword evidence="4" id="KW-1185">Reference proteome</keyword>
<organism evidence="2 3">
    <name type="scientific">Geobacillus stearothermophilus</name>
    <name type="common">Bacillus stearothermophilus</name>
    <dbReference type="NCBI Taxonomy" id="1422"/>
    <lineage>
        <taxon>Bacteria</taxon>
        <taxon>Bacillati</taxon>
        <taxon>Bacillota</taxon>
        <taxon>Bacilli</taxon>
        <taxon>Bacillales</taxon>
        <taxon>Anoxybacillaceae</taxon>
        <taxon>Geobacillus</taxon>
    </lineage>
</organism>
<reference evidence="1 4" key="2">
    <citation type="submission" date="2016-03" db="EMBL/GenBank/DDBJ databases">
        <title>Spore heat resistance.</title>
        <authorList>
            <person name="Boekhorst J."/>
            <person name="Berendsen E.M."/>
            <person name="Wells-Bennik M.H."/>
            <person name="Kuipers O.P."/>
        </authorList>
    </citation>
    <scope>NUCLEOTIDE SEQUENCE [LARGE SCALE GENOMIC DNA]</scope>
    <source>
        <strain evidence="1 4">GS8</strain>
    </source>
</reference>
<sequence length="37" mass="4630">MTIVMGFFAQKNAGFFKNIEKYNYWWYDRSGEFVERR</sequence>
<dbReference type="Proteomes" id="UP000075517">
    <property type="component" value="Unassembled WGS sequence"/>
</dbReference>
<proteinExistence type="predicted"/>